<sequence>MTETVATKPRTRDLFLLKALNATFKLPFVKVDRERFLRKALLSAGCTSDQIDQAIKTSPLEVLSSEELKALAMKIRRHHRTGLSALSAACGVPGGIFIFVAVPVDTVQFFYHTFVLSQKIAYIYGFPPCMTEEEFRDMMIIALGVGAGVSKANKAFKFVAKQAKKQLISQLQKHQELLLPQLIREVCKALGVKLTNNTLTQIIRKGIPLISAIISAIFAYTIFTIESNRILSAFEKAAIGKNDEDLRNSNSSDEHIHLES</sequence>
<accession>A0A662Z9V9</accession>
<name>A0A662Z9V9_9GAMM</name>
<keyword evidence="1" id="KW-0472">Membrane</keyword>
<dbReference type="OrthoDB" id="306887at2"/>
<evidence type="ECO:0000256" key="1">
    <source>
        <dbReference type="SAM" id="Phobius"/>
    </source>
</evidence>
<dbReference type="AlphaFoldDB" id="A0A662Z9V9"/>
<dbReference type="RefSeq" id="WP_074840885.1">
    <property type="nucleotide sequence ID" value="NZ_CP047056.1"/>
</dbReference>
<evidence type="ECO:0000313" key="3">
    <source>
        <dbReference type="Proteomes" id="UP000243374"/>
    </source>
</evidence>
<evidence type="ECO:0000313" key="2">
    <source>
        <dbReference type="EMBL" id="SFK16219.1"/>
    </source>
</evidence>
<organism evidence="2 3">
    <name type="scientific">Succinivibrio dextrinosolvens</name>
    <dbReference type="NCBI Taxonomy" id="83771"/>
    <lineage>
        <taxon>Bacteria</taxon>
        <taxon>Pseudomonadati</taxon>
        <taxon>Pseudomonadota</taxon>
        <taxon>Gammaproteobacteria</taxon>
        <taxon>Aeromonadales</taxon>
        <taxon>Succinivibrionaceae</taxon>
        <taxon>Succinivibrio</taxon>
    </lineage>
</organism>
<protein>
    <submittedName>
        <fullName evidence="2">EcsC protein family protein</fullName>
    </submittedName>
</protein>
<gene>
    <name evidence="2" type="ORF">SAMN04487865_103143</name>
</gene>
<dbReference type="Proteomes" id="UP000243374">
    <property type="component" value="Unassembled WGS sequence"/>
</dbReference>
<proteinExistence type="predicted"/>
<keyword evidence="1" id="KW-1133">Transmembrane helix</keyword>
<keyword evidence="3" id="KW-1185">Reference proteome</keyword>
<feature type="transmembrane region" description="Helical" evidence="1">
    <location>
        <begin position="206"/>
        <end position="225"/>
    </location>
</feature>
<reference evidence="2 3" key="1">
    <citation type="submission" date="2016-10" db="EMBL/GenBank/DDBJ databases">
        <authorList>
            <person name="Varghese N."/>
            <person name="Submissions S."/>
        </authorList>
    </citation>
    <scope>NUCLEOTIDE SEQUENCE [LARGE SCALE GENOMIC DNA]</scope>
    <source>
        <strain evidence="2 3">22B</strain>
    </source>
</reference>
<dbReference type="EMBL" id="FOSF01000031">
    <property type="protein sequence ID" value="SFK16219.1"/>
    <property type="molecule type" value="Genomic_DNA"/>
</dbReference>
<feature type="transmembrane region" description="Helical" evidence="1">
    <location>
        <begin position="83"/>
        <end position="104"/>
    </location>
</feature>
<keyword evidence="1" id="KW-0812">Transmembrane</keyword>